<comment type="similarity">
    <text evidence="2">Belongs to the DNA polymerase type-C family. DnaE subfamily.</text>
</comment>
<dbReference type="EMBL" id="CP027783">
    <property type="protein sequence ID" value="AYW48261.1"/>
    <property type="molecule type" value="Genomic_DNA"/>
</dbReference>
<keyword evidence="14" id="KW-1185">Reference proteome</keyword>
<comment type="function">
    <text evidence="9">DNA polymerase III is a complex, multichain enzyme responsible for most of the replicative synthesis in bacteria. This DNA polymerase also exhibits 3' to 5' exonuclease activity. The alpha chain is the DNA polymerase.</text>
</comment>
<dbReference type="SUPFAM" id="SSF89550">
    <property type="entry name" value="PHP domain-like"/>
    <property type="match status" value="1"/>
</dbReference>
<evidence type="ECO:0000256" key="6">
    <source>
        <dbReference type="ARBA" id="ARBA00022695"/>
    </source>
</evidence>
<dbReference type="NCBIfam" id="TIGR00594">
    <property type="entry name" value="polc"/>
    <property type="match status" value="1"/>
</dbReference>
<dbReference type="Pfam" id="PF02811">
    <property type="entry name" value="PHP"/>
    <property type="match status" value="1"/>
</dbReference>
<evidence type="ECO:0000313" key="14">
    <source>
        <dbReference type="Proteomes" id="UP000268310"/>
    </source>
</evidence>
<evidence type="ECO:0000313" key="13">
    <source>
        <dbReference type="EMBL" id="AYW48261.1"/>
    </source>
</evidence>
<dbReference type="Gene3D" id="3.20.20.140">
    <property type="entry name" value="Metal-dependent hydrolases"/>
    <property type="match status" value="1"/>
</dbReference>
<keyword evidence="5" id="KW-0808">Transferase</keyword>
<dbReference type="InterPro" id="IPR040982">
    <property type="entry name" value="DNA_pol3_finger"/>
</dbReference>
<protein>
    <recommendedName>
        <fullName evidence="4">DNA polymerase III subunit alpha</fullName>
        <ecNumber evidence="3">2.7.7.7</ecNumber>
    </recommendedName>
</protein>
<sequence>MKMSSAQLTTMTSYSLLESTVEISQYVQLAKKLGYDHLGITDRNNLYGALEFMKACQKNQVHPVIGLLLEYYSSQTQKEHEIFLFAKNDEGYKQLMRTSSQKMSGTSVVLDSHSPLKDVFAILPDENELTELLQEEKEELAKQRVTELQSVFGKDQFFYGISYQKDLATDVNAWMQEQEIQAAAYQLIDSLHADEAFSVKVMHHIKEGEQIDNLQQEMQELTASNSLEDPEKKRIWYETNAPKALEKTEEMAENCQAEVPLQQKLLPHYPLQEGVSARQYLKELCETKLPQRVEKVDKRYQERLDYELSVIHRMGFDDYFLIVWDVMDFLHENKIVTGAGRGSAAGSLTAYVLSITDVDPIKYDLLFERFLNPERNTMPDIDLDIPDNQRETVLQYVKEKYGQNHVAQIATFGTMAAKMVLRDTCRVFGLSQSEANRWSNAIPKQMKITLEEAYQQSKALRELVNMNERNRQLFQAAKTLEGHPRHVSTHAAGVVISDQDLLDLVPLQEGSEGIWLTQFTMNDVEETGLLKIDFLGLRNLSIIADTLQGIQKVVKQTVTQKEIPLDDPKTLRLFQKGDTTGIFQFESAGIRSVLRRLSPETIEDVAAVNALYRPGPMQNIDTFIKRKHGKETIEYPDPSLKPILENTYGVMVYQEQIMQVASQMAGFTLGQADILRRAISKKKKSVLDQQRRYFIEGAKEKGFTEEKASQVYNYIERFADYGFNRSHAFAYSFVAFQMAYLKVHYPAPFFKALLRSVLHNPKKMKEYLSEAKNAGIKILPPSINQSFYSFYLNSLREIRFGLGSIKGIRRDFIYDLLDERKENGNYASLNQFLTRMNQRNSKWLKEENIRPLIAIGAFDELEPNRRQAMSQLEGKIQNVLYSGGSLDLLDMMALKNETLTDFSLEEKLELEDDYLGIYLSGHPVEQFNKIKRRKKIADISELIENTTVNILVYLTEIKEIRTKKGEQMAFLEGNDPTDDISVTVFPQMYRKIRNQLVENQVYYIEGKVEKSTYNDQLQIIANQIVMAKTLAETIADTTAYLKIPINVEQKQVLSELYTVFKKSNGNVPVVIYYEQTDDVRLLPEKNWITNTEELQDSLEKILGKGNVIFK</sequence>
<dbReference type="InterPro" id="IPR012340">
    <property type="entry name" value="NA-bd_OB-fold"/>
</dbReference>
<feature type="domain" description="Polymerase/histidinol phosphatase N-terminal" evidence="12">
    <location>
        <begin position="6"/>
        <end position="73"/>
    </location>
</feature>
<dbReference type="Pfam" id="PF14579">
    <property type="entry name" value="HHH_6"/>
    <property type="match status" value="1"/>
</dbReference>
<dbReference type="InterPro" id="IPR004013">
    <property type="entry name" value="PHP_dom"/>
</dbReference>
<evidence type="ECO:0000256" key="9">
    <source>
        <dbReference type="ARBA" id="ARBA00025611"/>
    </source>
</evidence>
<dbReference type="Pfam" id="PF17657">
    <property type="entry name" value="DNA_pol3_finger"/>
    <property type="match status" value="1"/>
</dbReference>
<dbReference type="SMART" id="SM00481">
    <property type="entry name" value="POLIIIAc"/>
    <property type="match status" value="1"/>
</dbReference>
<evidence type="ECO:0000256" key="7">
    <source>
        <dbReference type="ARBA" id="ARBA00022705"/>
    </source>
</evidence>
<dbReference type="CDD" id="cd04485">
    <property type="entry name" value="DnaE_OBF"/>
    <property type="match status" value="1"/>
</dbReference>
<dbReference type="InterPro" id="IPR041931">
    <property type="entry name" value="DNA_pol3_alpha_thumb_dom"/>
</dbReference>
<evidence type="ECO:0000256" key="8">
    <source>
        <dbReference type="ARBA" id="ARBA00022932"/>
    </source>
</evidence>
<organism evidence="13 14">
    <name type="scientific">Tetragenococcus osmophilus</name>
    <dbReference type="NCBI Taxonomy" id="526944"/>
    <lineage>
        <taxon>Bacteria</taxon>
        <taxon>Bacillati</taxon>
        <taxon>Bacillota</taxon>
        <taxon>Bacilli</taxon>
        <taxon>Lactobacillales</taxon>
        <taxon>Enterococcaceae</taxon>
        <taxon>Tetragenococcus</taxon>
    </lineage>
</organism>
<dbReference type="Gene3D" id="1.10.10.1600">
    <property type="entry name" value="Bacterial DNA polymerase III alpha subunit, thumb domain"/>
    <property type="match status" value="1"/>
</dbReference>
<evidence type="ECO:0000259" key="12">
    <source>
        <dbReference type="SMART" id="SM00481"/>
    </source>
</evidence>
<evidence type="ECO:0000256" key="4">
    <source>
        <dbReference type="ARBA" id="ARBA00019114"/>
    </source>
</evidence>
<dbReference type="Gene3D" id="2.40.50.140">
    <property type="entry name" value="Nucleic acid-binding proteins"/>
    <property type="match status" value="1"/>
</dbReference>
<evidence type="ECO:0000256" key="1">
    <source>
        <dbReference type="ARBA" id="ARBA00004496"/>
    </source>
</evidence>
<evidence type="ECO:0000256" key="10">
    <source>
        <dbReference type="ARBA" id="ARBA00026073"/>
    </source>
</evidence>
<dbReference type="Gene3D" id="1.10.150.870">
    <property type="match status" value="1"/>
</dbReference>
<evidence type="ECO:0000256" key="5">
    <source>
        <dbReference type="ARBA" id="ARBA00022679"/>
    </source>
</evidence>
<keyword evidence="6" id="KW-0548">Nucleotidyltransferase</keyword>
<dbReference type="PANTHER" id="PTHR32294">
    <property type="entry name" value="DNA POLYMERASE III SUBUNIT ALPHA"/>
    <property type="match status" value="1"/>
</dbReference>
<dbReference type="NCBIfam" id="NF004226">
    <property type="entry name" value="PRK05673.1"/>
    <property type="match status" value="1"/>
</dbReference>
<keyword evidence="8" id="KW-0239">DNA-directed DNA polymerase</keyword>
<evidence type="ECO:0000256" key="2">
    <source>
        <dbReference type="ARBA" id="ARBA00009496"/>
    </source>
</evidence>
<dbReference type="SUPFAM" id="SSF50249">
    <property type="entry name" value="Nucleic acid-binding proteins"/>
    <property type="match status" value="1"/>
</dbReference>
<reference evidence="13 14" key="1">
    <citation type="journal article" date="2012" name="Int. J. Syst. Evol. Microbiol.">
        <title>Characterization of Tetragenococcus strains from sugar thick juice reveals a novel species, Tetragenococcus osmophilus sp. nov., and divides Tetragenococcus halophilus into two subspecies, T. halophilus subsp. halophilus subsp. nov. and T. halophilus subsp. flandriensis subsp. nov.</title>
        <authorList>
            <person name="Juste A."/>
            <person name="Van Trappen S."/>
            <person name="Verreth C."/>
            <person name="Cleenwerck I."/>
            <person name="De Vos P."/>
            <person name="Lievens B."/>
            <person name="Willems K.A."/>
        </authorList>
    </citation>
    <scope>NUCLEOTIDE SEQUENCE [LARGE SCALE GENOMIC DNA]</scope>
    <source>
        <strain evidence="13 14">JCM 31126</strain>
    </source>
</reference>
<dbReference type="CDD" id="cd07431">
    <property type="entry name" value="PHP_PolIIIA"/>
    <property type="match status" value="1"/>
</dbReference>
<name>A0ABM7A9T6_9ENTE</name>
<dbReference type="Pfam" id="PF01336">
    <property type="entry name" value="tRNA_anti-codon"/>
    <property type="match status" value="1"/>
</dbReference>
<dbReference type="InterPro" id="IPR011708">
    <property type="entry name" value="DNA_pol3_alpha_NTPase_dom"/>
</dbReference>
<dbReference type="InterPro" id="IPR016195">
    <property type="entry name" value="Pol/histidinol_Pase-like"/>
</dbReference>
<dbReference type="InterPro" id="IPR004805">
    <property type="entry name" value="DnaE2/DnaE/PolC"/>
</dbReference>
<comment type="subcellular location">
    <subcellularLocation>
        <location evidence="1">Cytoplasm</location>
    </subcellularLocation>
</comment>
<dbReference type="InterPro" id="IPR029460">
    <property type="entry name" value="DNAPol_HHH"/>
</dbReference>
<comment type="subunit">
    <text evidence="10">DNA polymerase III contains a core (composed of alpha, epsilon and theta chains) that associates with a tau subunit. This core dimerizes to form the POLIII' complex. PolIII' associates with the gamma complex (composed of gamma, delta, delta', psi and chi chains) and with the beta chain to form the complete DNA polymerase III complex.</text>
</comment>
<dbReference type="EC" id="2.7.7.7" evidence="3"/>
<dbReference type="InterPro" id="IPR004365">
    <property type="entry name" value="NA-bd_OB_tRNA"/>
</dbReference>
<dbReference type="Proteomes" id="UP000268310">
    <property type="component" value="Chromosome"/>
</dbReference>
<evidence type="ECO:0000256" key="3">
    <source>
        <dbReference type="ARBA" id="ARBA00012417"/>
    </source>
</evidence>
<comment type="catalytic activity">
    <reaction evidence="11">
        <text>DNA(n) + a 2'-deoxyribonucleoside 5'-triphosphate = DNA(n+1) + diphosphate</text>
        <dbReference type="Rhea" id="RHEA:22508"/>
        <dbReference type="Rhea" id="RHEA-COMP:17339"/>
        <dbReference type="Rhea" id="RHEA-COMP:17340"/>
        <dbReference type="ChEBI" id="CHEBI:33019"/>
        <dbReference type="ChEBI" id="CHEBI:61560"/>
        <dbReference type="ChEBI" id="CHEBI:173112"/>
        <dbReference type="EC" id="2.7.7.7"/>
    </reaction>
</comment>
<dbReference type="InterPro" id="IPR003141">
    <property type="entry name" value="Pol/His_phosphatase_N"/>
</dbReference>
<proteinExistence type="inferred from homology"/>
<gene>
    <name evidence="13" type="ORF">C7K38_07665</name>
</gene>
<dbReference type="PANTHER" id="PTHR32294:SF0">
    <property type="entry name" value="DNA POLYMERASE III SUBUNIT ALPHA"/>
    <property type="match status" value="1"/>
</dbReference>
<evidence type="ECO:0000256" key="11">
    <source>
        <dbReference type="ARBA" id="ARBA00049244"/>
    </source>
</evidence>
<keyword evidence="7" id="KW-0235">DNA replication</keyword>
<accession>A0ABM7A9T6</accession>
<dbReference type="Pfam" id="PF07733">
    <property type="entry name" value="DNA_pol3_alpha"/>
    <property type="match status" value="1"/>
</dbReference>